<gene>
    <name evidence="1" type="ORF">BWR10_09065</name>
</gene>
<evidence type="ECO:0000313" key="1">
    <source>
        <dbReference type="EMBL" id="ONN74406.1"/>
    </source>
</evidence>
<name>A0AAX0K1T4_LACRH</name>
<accession>A0AAX0K1T4</accession>
<sequence>MALERGTPSAKSVEKRASIDSLTYDKGSAKPNDYETPWKCKSFSRCHLFGAHFDRTVMAGNRRCVC</sequence>
<dbReference type="Proteomes" id="UP000189067">
    <property type="component" value="Unassembled WGS sequence"/>
</dbReference>
<protein>
    <submittedName>
        <fullName evidence="1">Uncharacterized protein</fullName>
    </submittedName>
</protein>
<dbReference type="AlphaFoldDB" id="A0AAX0K1T4"/>
<dbReference type="EMBL" id="MTJY01000036">
    <property type="protein sequence ID" value="ONN74406.1"/>
    <property type="molecule type" value="Genomic_DNA"/>
</dbReference>
<comment type="caution">
    <text evidence="1">The sequence shown here is derived from an EMBL/GenBank/DDBJ whole genome shotgun (WGS) entry which is preliminary data.</text>
</comment>
<reference evidence="1 2" key="1">
    <citation type="submission" date="2017-01" db="EMBL/GenBank/DDBJ databases">
        <title>In silico prediction, in vitro antibacterial spectrum and physicochemical properties of a putative bacteriocin produced by Lactobacillus rhamnosus strain L156.4.</title>
        <authorList>
            <person name="Silveira A.M."/>
            <person name="Monteiro A.S."/>
            <person name="Santos V.L."/>
            <person name="Nicoli J.R."/>
            <person name="Azevedo V."/>
            <person name="Soares S.C."/>
            <person name="Castro-Oliveira L."/>
            <person name="Dias-Souza M.V."/>
            <person name="Nardi R.M."/>
        </authorList>
    </citation>
    <scope>NUCLEOTIDE SEQUENCE [LARGE SCALE GENOMIC DNA]</scope>
    <source>
        <strain evidence="1 2">L156.4</strain>
    </source>
</reference>
<organism evidence="1 2">
    <name type="scientific">Lacticaseibacillus rhamnosus</name>
    <name type="common">Lactobacillus rhamnosus</name>
    <dbReference type="NCBI Taxonomy" id="47715"/>
    <lineage>
        <taxon>Bacteria</taxon>
        <taxon>Bacillati</taxon>
        <taxon>Bacillota</taxon>
        <taxon>Bacilli</taxon>
        <taxon>Lactobacillales</taxon>
        <taxon>Lactobacillaceae</taxon>
        <taxon>Lacticaseibacillus</taxon>
    </lineage>
</organism>
<proteinExistence type="predicted"/>
<evidence type="ECO:0000313" key="2">
    <source>
        <dbReference type="Proteomes" id="UP000189067"/>
    </source>
</evidence>